<organism evidence="1 2">
    <name type="scientific">Candidatus Nitrosotenuis uzonensis</name>
    <dbReference type="NCBI Taxonomy" id="1407055"/>
    <lineage>
        <taxon>Archaea</taxon>
        <taxon>Nitrososphaerota</taxon>
        <taxon>Candidatus Nitrosotenuis</taxon>
    </lineage>
</organism>
<protein>
    <submittedName>
        <fullName evidence="1">Uncharacterized protein</fullName>
    </submittedName>
</protein>
<reference evidence="1" key="1">
    <citation type="submission" date="2021-02" db="EMBL/GenBank/DDBJ databases">
        <authorList>
            <person name="Han P."/>
        </authorList>
    </citation>
    <scope>NUCLEOTIDE SEQUENCE</scope>
    <source>
        <strain evidence="1">Candidatus Nitrosotenuis uzonensis 5A</strain>
    </source>
</reference>
<accession>A0A812EZL3</accession>
<gene>
    <name evidence="1" type="ORF">NUZ5A_20300</name>
</gene>
<name>A0A812EZL3_9ARCH</name>
<evidence type="ECO:0000313" key="1">
    <source>
        <dbReference type="EMBL" id="CAE6487351.1"/>
    </source>
</evidence>
<dbReference type="Proteomes" id="UP000655759">
    <property type="component" value="Unassembled WGS sequence"/>
</dbReference>
<evidence type="ECO:0000313" key="2">
    <source>
        <dbReference type="Proteomes" id="UP000655759"/>
    </source>
</evidence>
<comment type="caution">
    <text evidence="1">The sequence shown here is derived from an EMBL/GenBank/DDBJ whole genome shotgun (WGS) entry which is preliminary data.</text>
</comment>
<dbReference type="EMBL" id="CAJNAQ010000002">
    <property type="protein sequence ID" value="CAE6487351.1"/>
    <property type="molecule type" value="Genomic_DNA"/>
</dbReference>
<dbReference type="AlphaFoldDB" id="A0A812EZL3"/>
<sequence length="59" mass="6486">MVALLVSLSAVGIAVIKFKKESKVRIQKDLVSALTGIIDSTQRHDNGIPRDAKYRCHHG</sequence>
<proteinExistence type="predicted"/>